<dbReference type="PANTHER" id="PTHR31340:SF3">
    <property type="entry name" value="MITOCHONDRIAL GENOME MAINTENANCE EXONUCLEASE 1"/>
    <property type="match status" value="1"/>
</dbReference>
<organism evidence="1">
    <name type="scientific">uncultured Caudovirales phage</name>
    <dbReference type="NCBI Taxonomy" id="2100421"/>
    <lineage>
        <taxon>Viruses</taxon>
        <taxon>Duplodnaviria</taxon>
        <taxon>Heunggongvirae</taxon>
        <taxon>Uroviricota</taxon>
        <taxon>Caudoviricetes</taxon>
        <taxon>Peduoviridae</taxon>
        <taxon>Maltschvirus</taxon>
        <taxon>Maltschvirus maltsch</taxon>
    </lineage>
</organism>
<gene>
    <name evidence="1" type="ORF">UFOVP54_60</name>
</gene>
<dbReference type="PANTHER" id="PTHR31340">
    <property type="entry name" value="MITOCHONDRIAL GENOME MAINTENANCE EXONUCLEASE 1"/>
    <property type="match status" value="1"/>
</dbReference>
<dbReference type="EMBL" id="LR796188">
    <property type="protein sequence ID" value="CAB4125097.1"/>
    <property type="molecule type" value="Genomic_DNA"/>
</dbReference>
<evidence type="ECO:0000313" key="1">
    <source>
        <dbReference type="EMBL" id="CAB4125097.1"/>
    </source>
</evidence>
<dbReference type="InterPro" id="IPR011604">
    <property type="entry name" value="PDDEXK-like_dom_sf"/>
</dbReference>
<reference evidence="1" key="1">
    <citation type="submission" date="2020-04" db="EMBL/GenBank/DDBJ databases">
        <authorList>
            <person name="Chiriac C."/>
            <person name="Salcher M."/>
            <person name="Ghai R."/>
            <person name="Kavagutti S V."/>
        </authorList>
    </citation>
    <scope>NUCLEOTIDE SEQUENCE</scope>
</reference>
<dbReference type="SUPFAM" id="SSF52980">
    <property type="entry name" value="Restriction endonuclease-like"/>
    <property type="match status" value="1"/>
</dbReference>
<sequence>MYNKQRKWTSESYFATNYHNMIQKGQNVLSEHTKKRLDFKPELKQINFLDRRVYQRSEGVYYPSVTSILQYMPKNKFFENWIKDVGHNSDIIMRRAGDEGTQTHNAIEELLEGKEISWMDDYGNARYNELVWGMIIKFKEFWAAAKPELIFTEEFTYSDTHKYAGTADIVVKINGEIWLIDFKTSNSLHKSYDLQLAAYAKSIEETKGIKIDRTAILWLKASTRGEDKSGKKIQGKGWELKVIDDIEKNFELFKLIYRLYELEHPTTEPKFTSYPTTIKL</sequence>
<protein>
    <submittedName>
        <fullName evidence="1">Uncharacterized protein</fullName>
    </submittedName>
</protein>
<dbReference type="InterPro" id="IPR011335">
    <property type="entry name" value="Restrct_endonuc-II-like"/>
</dbReference>
<proteinExistence type="predicted"/>
<dbReference type="GO" id="GO:0008297">
    <property type="term" value="F:single-stranded DNA exodeoxyribonuclease activity"/>
    <property type="evidence" value="ECO:0007669"/>
    <property type="project" value="TreeGrafter"/>
</dbReference>
<name>A0A6J5KVU1_9CAUD</name>
<dbReference type="Gene3D" id="3.90.320.10">
    <property type="match status" value="1"/>
</dbReference>
<accession>A0A6J5KVU1</accession>